<organism evidence="4 5">
    <name type="scientific">Labrys okinawensis</name>
    <dbReference type="NCBI Taxonomy" id="346911"/>
    <lineage>
        <taxon>Bacteria</taxon>
        <taxon>Pseudomonadati</taxon>
        <taxon>Pseudomonadota</taxon>
        <taxon>Alphaproteobacteria</taxon>
        <taxon>Hyphomicrobiales</taxon>
        <taxon>Xanthobacteraceae</taxon>
        <taxon>Labrys</taxon>
    </lineage>
</organism>
<keyword evidence="1" id="KW-0521">NADP</keyword>
<dbReference type="InterPro" id="IPR013154">
    <property type="entry name" value="ADH-like_N"/>
</dbReference>
<evidence type="ECO:0000256" key="1">
    <source>
        <dbReference type="ARBA" id="ARBA00022857"/>
    </source>
</evidence>
<dbReference type="OrthoDB" id="9780520at2"/>
<reference evidence="4 5" key="1">
    <citation type="submission" date="2018-02" db="EMBL/GenBank/DDBJ databases">
        <title>Whole genome sequencing of endophytic bacterium.</title>
        <authorList>
            <person name="Eedara R."/>
            <person name="Podile A.R."/>
        </authorList>
    </citation>
    <scope>NUCLEOTIDE SEQUENCE [LARGE SCALE GENOMIC DNA]</scope>
    <source>
        <strain evidence="4 5">RP1T</strain>
    </source>
</reference>
<sequence length="332" mass="34798">MSDLPATMTAIAISRPGGPEVLVPEERPVPRPGDNEILIRVAAAGVNRPDVLQRAGAYPPPKDASDLPGLEVAGEVVAIGPNVARWKAGDKVTALTPGGGYAPYAVTDAGHALPVPDGLDMVQAAAIPETFFTVWHNVFQRGRLQSGETLLIHGGSSGIGTTAIMLAKAFGATVIVTAGSPEKCEICRKLGADIAIDYKAEDWSAVVKQATDKRGPDVILDMVGGSYIAKNYEVAALEGRIVNIAFLQGSKVEIDFVRLMTKRLSHMGSTLRAQSVAAKAAIAAAVEEHAWPLLAQGRCRPLIHAVFPLAEAAKAHALMESSSHSGKIVLTV</sequence>
<dbReference type="NCBIfam" id="TIGR02824">
    <property type="entry name" value="quinone_pig3"/>
    <property type="match status" value="1"/>
</dbReference>
<evidence type="ECO:0000256" key="2">
    <source>
        <dbReference type="ARBA" id="ARBA00023002"/>
    </source>
</evidence>
<dbReference type="CDD" id="cd05276">
    <property type="entry name" value="p53_inducible_oxidoreductase"/>
    <property type="match status" value="1"/>
</dbReference>
<dbReference type="RefSeq" id="WP_105865039.1">
    <property type="nucleotide sequence ID" value="NZ_PUEJ01000012.1"/>
</dbReference>
<evidence type="ECO:0000259" key="3">
    <source>
        <dbReference type="SMART" id="SM00829"/>
    </source>
</evidence>
<dbReference type="SUPFAM" id="SSF51735">
    <property type="entry name" value="NAD(P)-binding Rossmann-fold domains"/>
    <property type="match status" value="1"/>
</dbReference>
<dbReference type="Pfam" id="PF00107">
    <property type="entry name" value="ADH_zinc_N"/>
    <property type="match status" value="1"/>
</dbReference>
<keyword evidence="2" id="KW-0560">Oxidoreductase</keyword>
<dbReference type="PANTHER" id="PTHR48106">
    <property type="entry name" value="QUINONE OXIDOREDUCTASE PIG3-RELATED"/>
    <property type="match status" value="1"/>
</dbReference>
<dbReference type="InterPro" id="IPR014189">
    <property type="entry name" value="Quinone_OxRdtase_PIG3"/>
</dbReference>
<proteinExistence type="predicted"/>
<dbReference type="SMART" id="SM00829">
    <property type="entry name" value="PKS_ER"/>
    <property type="match status" value="1"/>
</dbReference>
<dbReference type="Proteomes" id="UP000237682">
    <property type="component" value="Unassembled WGS sequence"/>
</dbReference>
<dbReference type="Gene3D" id="3.40.50.720">
    <property type="entry name" value="NAD(P)-binding Rossmann-like Domain"/>
    <property type="match status" value="1"/>
</dbReference>
<dbReference type="GO" id="GO:0016651">
    <property type="term" value="F:oxidoreductase activity, acting on NAD(P)H"/>
    <property type="evidence" value="ECO:0007669"/>
    <property type="project" value="TreeGrafter"/>
</dbReference>
<gene>
    <name evidence="4" type="ORF">C5L14_26425</name>
</gene>
<dbReference type="Pfam" id="PF08240">
    <property type="entry name" value="ADH_N"/>
    <property type="match status" value="1"/>
</dbReference>
<keyword evidence="5" id="KW-1185">Reference proteome</keyword>
<protein>
    <submittedName>
        <fullName evidence="4">NAD(P)H-quinone oxidoreductase</fullName>
    </submittedName>
</protein>
<dbReference type="Gene3D" id="3.90.180.10">
    <property type="entry name" value="Medium-chain alcohol dehydrogenases, catalytic domain"/>
    <property type="match status" value="1"/>
</dbReference>
<evidence type="ECO:0000313" key="4">
    <source>
        <dbReference type="EMBL" id="PRH84715.1"/>
    </source>
</evidence>
<dbReference type="AlphaFoldDB" id="A0A2S9Q5V0"/>
<dbReference type="PANTHER" id="PTHR48106:SF8">
    <property type="entry name" value="OS02G0805600 PROTEIN"/>
    <property type="match status" value="1"/>
</dbReference>
<dbReference type="InterPro" id="IPR020843">
    <property type="entry name" value="ER"/>
</dbReference>
<feature type="domain" description="Enoyl reductase (ER)" evidence="3">
    <location>
        <begin position="17"/>
        <end position="330"/>
    </location>
</feature>
<accession>A0A2S9Q5V0</accession>
<comment type="caution">
    <text evidence="4">The sequence shown here is derived from an EMBL/GenBank/DDBJ whole genome shotgun (WGS) entry which is preliminary data.</text>
</comment>
<name>A0A2S9Q5V0_9HYPH</name>
<dbReference type="InterPro" id="IPR036291">
    <property type="entry name" value="NAD(P)-bd_dom_sf"/>
</dbReference>
<dbReference type="EMBL" id="PUEJ01000012">
    <property type="protein sequence ID" value="PRH84715.1"/>
    <property type="molecule type" value="Genomic_DNA"/>
</dbReference>
<dbReference type="InterPro" id="IPR013149">
    <property type="entry name" value="ADH-like_C"/>
</dbReference>
<dbReference type="GO" id="GO:0070402">
    <property type="term" value="F:NADPH binding"/>
    <property type="evidence" value="ECO:0007669"/>
    <property type="project" value="TreeGrafter"/>
</dbReference>
<evidence type="ECO:0000313" key="5">
    <source>
        <dbReference type="Proteomes" id="UP000237682"/>
    </source>
</evidence>
<dbReference type="InterPro" id="IPR011032">
    <property type="entry name" value="GroES-like_sf"/>
</dbReference>
<dbReference type="SUPFAM" id="SSF50129">
    <property type="entry name" value="GroES-like"/>
    <property type="match status" value="1"/>
</dbReference>